<sequence>MVSIRHPYQNPLGQPLSIPPVNTQLALEDFGGKPLPIGIWSQKESPANIVMEVDMMACPYIVDAILADSKGCLQATTVTGEVSNEYLREVSDDDEHVILVSTNIDPIEMTETPNEEILMSTADILTLDLARVLGFSTIKVENILPITPKLSHAQQCYLATAAKLKSCFSRAHDKWYQTSLSESIRPTIIHTPQLIFKEVTVSLRVRLSLRTLCFYSEACKMLTKLMNFVASALERSAFTRSNRAGSTDPPCTCYDREPSLHADMVRCRVIKSPWAPVMVLKSYRGRLLYTYEIHASSHAILAPVAGTKSSRRSSVMRALGGAYKSRT</sequence>
<evidence type="ECO:0000313" key="2">
    <source>
        <dbReference type="Proteomes" id="UP001367508"/>
    </source>
</evidence>
<comment type="caution">
    <text evidence="1">The sequence shown here is derived from an EMBL/GenBank/DDBJ whole genome shotgun (WGS) entry which is preliminary data.</text>
</comment>
<protein>
    <submittedName>
        <fullName evidence="1">Uncharacterized protein</fullName>
    </submittedName>
</protein>
<reference evidence="1 2" key="1">
    <citation type="submission" date="2024-01" db="EMBL/GenBank/DDBJ databases">
        <title>The genomes of 5 underutilized Papilionoideae crops provide insights into root nodulation and disease resistanc.</title>
        <authorList>
            <person name="Jiang F."/>
        </authorList>
    </citation>
    <scope>NUCLEOTIDE SEQUENCE [LARGE SCALE GENOMIC DNA]</scope>
    <source>
        <strain evidence="1">LVBAO_FW01</strain>
        <tissue evidence="1">Leaves</tissue>
    </source>
</reference>
<keyword evidence="2" id="KW-1185">Reference proteome</keyword>
<gene>
    <name evidence="1" type="ORF">VNO77_15277</name>
</gene>
<organism evidence="1 2">
    <name type="scientific">Canavalia gladiata</name>
    <name type="common">Sword bean</name>
    <name type="synonym">Dolichos gladiatus</name>
    <dbReference type="NCBI Taxonomy" id="3824"/>
    <lineage>
        <taxon>Eukaryota</taxon>
        <taxon>Viridiplantae</taxon>
        <taxon>Streptophyta</taxon>
        <taxon>Embryophyta</taxon>
        <taxon>Tracheophyta</taxon>
        <taxon>Spermatophyta</taxon>
        <taxon>Magnoliopsida</taxon>
        <taxon>eudicotyledons</taxon>
        <taxon>Gunneridae</taxon>
        <taxon>Pentapetalae</taxon>
        <taxon>rosids</taxon>
        <taxon>fabids</taxon>
        <taxon>Fabales</taxon>
        <taxon>Fabaceae</taxon>
        <taxon>Papilionoideae</taxon>
        <taxon>50 kb inversion clade</taxon>
        <taxon>NPAAA clade</taxon>
        <taxon>indigoferoid/millettioid clade</taxon>
        <taxon>Phaseoleae</taxon>
        <taxon>Canavalia</taxon>
    </lineage>
</organism>
<accession>A0AAN9LYU3</accession>
<name>A0AAN9LYU3_CANGL</name>
<dbReference type="EMBL" id="JAYMYQ010000003">
    <property type="protein sequence ID" value="KAK7344970.1"/>
    <property type="molecule type" value="Genomic_DNA"/>
</dbReference>
<dbReference type="Proteomes" id="UP001367508">
    <property type="component" value="Unassembled WGS sequence"/>
</dbReference>
<dbReference type="AlphaFoldDB" id="A0AAN9LYU3"/>
<proteinExistence type="predicted"/>
<evidence type="ECO:0000313" key="1">
    <source>
        <dbReference type="EMBL" id="KAK7344970.1"/>
    </source>
</evidence>